<name>A0A183SNP2_SCHSO</name>
<dbReference type="EMBL" id="UYSU01033429">
    <property type="protein sequence ID" value="VDL92225.1"/>
    <property type="molecule type" value="Genomic_DNA"/>
</dbReference>
<sequence length="113" mass="12937">MPKLGHGCLCCERDKVQGHNQSPPDTFPSSEAWLNHVHLNVAGPLPPSNGYTHLLPLLNSYDERKNNFHDGLHALLMQADKLIALGDFNVPNPDRRRYLERYDRSLPIRWLQS</sequence>
<dbReference type="OrthoDB" id="775972at2759"/>
<accession>A0A183SNP2</accession>
<proteinExistence type="predicted"/>
<evidence type="ECO:0000313" key="1">
    <source>
        <dbReference type="EMBL" id="VDL92225.1"/>
    </source>
</evidence>
<dbReference type="Proteomes" id="UP000275846">
    <property type="component" value="Unassembled WGS sequence"/>
</dbReference>
<keyword evidence="2" id="KW-1185">Reference proteome</keyword>
<reference evidence="1 2" key="2">
    <citation type="submission" date="2018-11" db="EMBL/GenBank/DDBJ databases">
        <authorList>
            <consortium name="Pathogen Informatics"/>
        </authorList>
    </citation>
    <scope>NUCLEOTIDE SEQUENCE [LARGE SCALE GENOMIC DNA]</scope>
    <source>
        <strain evidence="1 2">NST_G2</strain>
    </source>
</reference>
<dbReference type="WBParaSite" id="SSLN_0000602701-mRNA-1">
    <property type="protein sequence ID" value="SSLN_0000602701-mRNA-1"/>
    <property type="gene ID" value="SSLN_0000602701"/>
</dbReference>
<gene>
    <name evidence="1" type="ORF">SSLN_LOCUS5840</name>
</gene>
<dbReference type="AlphaFoldDB" id="A0A183SNP2"/>
<protein>
    <submittedName>
        <fullName evidence="3">Endo/exonuclease/phosphatase domain-containing protein</fullName>
    </submittedName>
</protein>
<reference evidence="3" key="1">
    <citation type="submission" date="2016-06" db="UniProtKB">
        <authorList>
            <consortium name="WormBaseParasite"/>
        </authorList>
    </citation>
    <scope>IDENTIFICATION</scope>
</reference>
<evidence type="ECO:0000313" key="3">
    <source>
        <dbReference type="WBParaSite" id="SSLN_0000602701-mRNA-1"/>
    </source>
</evidence>
<evidence type="ECO:0000313" key="2">
    <source>
        <dbReference type="Proteomes" id="UP000275846"/>
    </source>
</evidence>
<organism evidence="3">
    <name type="scientific">Schistocephalus solidus</name>
    <name type="common">Tapeworm</name>
    <dbReference type="NCBI Taxonomy" id="70667"/>
    <lineage>
        <taxon>Eukaryota</taxon>
        <taxon>Metazoa</taxon>
        <taxon>Spiralia</taxon>
        <taxon>Lophotrochozoa</taxon>
        <taxon>Platyhelminthes</taxon>
        <taxon>Cestoda</taxon>
        <taxon>Eucestoda</taxon>
        <taxon>Diphyllobothriidea</taxon>
        <taxon>Diphyllobothriidae</taxon>
        <taxon>Schistocephalus</taxon>
    </lineage>
</organism>